<feature type="transmembrane region" description="Helical" evidence="1">
    <location>
        <begin position="49"/>
        <end position="70"/>
    </location>
</feature>
<evidence type="ECO:0000313" key="3">
    <source>
        <dbReference type="Proteomes" id="UP000221918"/>
    </source>
</evidence>
<evidence type="ECO:0000313" key="2">
    <source>
        <dbReference type="EMBL" id="PHF04240.1"/>
    </source>
</evidence>
<dbReference type="AlphaFoldDB" id="A0ABD6TCX2"/>
<sequence>MQTKDMINLKEQLNKSNSSLIFRSIVLLTVLLAVYLVDKAFFLPSWLTLVVYTPHWILSFLVISSLIKVIKIDRTIKKLK</sequence>
<dbReference type="RefSeq" id="WP_033798227.1">
    <property type="nucleotide sequence ID" value="NZ_JARLXF010000026.1"/>
</dbReference>
<accession>A0ABD6TCX2</accession>
<feature type="transmembrane region" description="Helical" evidence="1">
    <location>
        <begin position="20"/>
        <end position="37"/>
    </location>
</feature>
<dbReference type="Proteomes" id="UP000221918">
    <property type="component" value="Unassembled WGS sequence"/>
</dbReference>
<protein>
    <recommendedName>
        <fullName evidence="4">2TM domain-containing protein</fullName>
    </recommendedName>
</protein>
<comment type="caution">
    <text evidence="2">The sequence shown here is derived from an EMBL/GenBank/DDBJ whole genome shotgun (WGS) entry which is preliminary data.</text>
</comment>
<evidence type="ECO:0008006" key="4">
    <source>
        <dbReference type="Google" id="ProtNLM"/>
    </source>
</evidence>
<dbReference type="EMBL" id="NUTL01000011">
    <property type="protein sequence ID" value="PHF04240.1"/>
    <property type="molecule type" value="Genomic_DNA"/>
</dbReference>
<proteinExistence type="predicted"/>
<organism evidence="2 3">
    <name type="scientific">Bacillus pseudomycoides</name>
    <dbReference type="NCBI Taxonomy" id="64104"/>
    <lineage>
        <taxon>Bacteria</taxon>
        <taxon>Bacillati</taxon>
        <taxon>Bacillota</taxon>
        <taxon>Bacilli</taxon>
        <taxon>Bacillales</taxon>
        <taxon>Bacillaceae</taxon>
        <taxon>Bacillus</taxon>
        <taxon>Bacillus cereus group</taxon>
    </lineage>
</organism>
<keyword evidence="1" id="KW-0812">Transmembrane</keyword>
<evidence type="ECO:0000256" key="1">
    <source>
        <dbReference type="SAM" id="Phobius"/>
    </source>
</evidence>
<gene>
    <name evidence="2" type="ORF">COF81_02170</name>
</gene>
<reference evidence="2 3" key="1">
    <citation type="submission" date="2017-09" db="EMBL/GenBank/DDBJ databases">
        <title>Large-scale bioinformatics analysis of Bacillus genomes uncovers conserved roles of natural products in bacterial physiology.</title>
        <authorList>
            <consortium name="Agbiome Team Llc"/>
            <person name="Bleich R.M."/>
            <person name="Grubbs K.J."/>
            <person name="Santa Maria K.C."/>
            <person name="Allen S.E."/>
            <person name="Farag S."/>
            <person name="Shank E.A."/>
            <person name="Bowers A."/>
        </authorList>
    </citation>
    <scope>NUCLEOTIDE SEQUENCE [LARGE SCALE GENOMIC DNA]</scope>
    <source>
        <strain evidence="2 3">AFS037265</strain>
    </source>
</reference>
<keyword evidence="1" id="KW-1133">Transmembrane helix</keyword>
<name>A0ABD6TCX2_9BACI</name>
<keyword evidence="1" id="KW-0472">Membrane</keyword>